<organism evidence="10 11">
    <name type="scientific">Myceligenerans crystallogenes</name>
    <dbReference type="NCBI Taxonomy" id="316335"/>
    <lineage>
        <taxon>Bacteria</taxon>
        <taxon>Bacillati</taxon>
        <taxon>Actinomycetota</taxon>
        <taxon>Actinomycetes</taxon>
        <taxon>Micrococcales</taxon>
        <taxon>Promicromonosporaceae</taxon>
        <taxon>Myceligenerans</taxon>
    </lineage>
</organism>
<keyword evidence="5 10" id="KW-0418">Kinase</keyword>
<sequence length="575" mass="61194">MSSKRAPSAPPHIDGYDFMRVIGSGGFADVFLYEQRRPRRQVAIKVLLKEWSSATQRETFDSEADLMATLGNHPSIVTMYEASAAGDGRPYLAMEYCSRPNLGARYRSERFSVAEAMRTTIQIAGAVETAHRLGILHRDIKPANILVTQFGHPVLTDFGIASTVDQAAAAEGMSIPWSPPESFQDPPVSGIATDVWGLAATCYTLLAGRTPFEVPGGSNRSADLMARIETAPLPPLGRTDVPPSLERVLATAMSKRATSRYPTALAFARALQQVQVEMSRDMTPIDILDESGHMHQEEEDEQDGTRFRNVVSIDPGQQPRGSSPAPGPAHGSFALQSPTVPEARPGYQPAAQPSPGFVPAAAQPSPGFVPAAGAPSSFDRPVATDLPYATDTVSAGAGIEETVARTSLPESQRGAQEYLAPGQAEHEEKPSPWRLVAPIAGAVALVAVIITVVVLQPWKGDEPADDPTAAISAPGVDQDVVTGYVPPPQQVKAAKQGEQVVVTWKKPEGFGKDDKFGYRVVSLEEAAVIYQPVDQKTTATVPAMPGQTCIDVVTQRGSNQSEPVRACHPAQGAGG</sequence>
<keyword evidence="3" id="KW-0808">Transferase</keyword>
<dbReference type="CDD" id="cd14014">
    <property type="entry name" value="STKc_PknB_like"/>
    <property type="match status" value="1"/>
</dbReference>
<dbReference type="PANTHER" id="PTHR43289:SF6">
    <property type="entry name" value="SERINE_THREONINE-PROTEIN KINASE NEKL-3"/>
    <property type="match status" value="1"/>
</dbReference>
<accession>A0ABN2N301</accession>
<dbReference type="Gene3D" id="3.30.200.20">
    <property type="entry name" value="Phosphorylase Kinase, domain 1"/>
    <property type="match status" value="1"/>
</dbReference>
<dbReference type="Pfam" id="PF00069">
    <property type="entry name" value="Pkinase"/>
    <property type="match status" value="1"/>
</dbReference>
<gene>
    <name evidence="10" type="ORF">GCM10009751_02940</name>
</gene>
<dbReference type="RefSeq" id="WP_344098892.1">
    <property type="nucleotide sequence ID" value="NZ_BAAANL010000001.1"/>
</dbReference>
<keyword evidence="11" id="KW-1185">Reference proteome</keyword>
<dbReference type="SUPFAM" id="SSF56112">
    <property type="entry name" value="Protein kinase-like (PK-like)"/>
    <property type="match status" value="1"/>
</dbReference>
<dbReference type="Gene3D" id="1.10.510.10">
    <property type="entry name" value="Transferase(Phosphotransferase) domain 1"/>
    <property type="match status" value="1"/>
</dbReference>
<evidence type="ECO:0000256" key="7">
    <source>
        <dbReference type="PROSITE-ProRule" id="PRU10141"/>
    </source>
</evidence>
<dbReference type="InterPro" id="IPR000719">
    <property type="entry name" value="Prot_kinase_dom"/>
</dbReference>
<evidence type="ECO:0000256" key="4">
    <source>
        <dbReference type="ARBA" id="ARBA00022741"/>
    </source>
</evidence>
<name>A0ABN2N301_9MICO</name>
<dbReference type="Proteomes" id="UP001501094">
    <property type="component" value="Unassembled WGS sequence"/>
</dbReference>
<protein>
    <recommendedName>
        <fullName evidence="1">non-specific serine/threonine protein kinase</fullName>
        <ecNumber evidence="1">2.7.11.1</ecNumber>
    </recommendedName>
</protein>
<evidence type="ECO:0000256" key="3">
    <source>
        <dbReference type="ARBA" id="ARBA00022679"/>
    </source>
</evidence>
<evidence type="ECO:0000256" key="6">
    <source>
        <dbReference type="ARBA" id="ARBA00022840"/>
    </source>
</evidence>
<dbReference type="InterPro" id="IPR017441">
    <property type="entry name" value="Protein_kinase_ATP_BS"/>
</dbReference>
<evidence type="ECO:0000313" key="11">
    <source>
        <dbReference type="Proteomes" id="UP001501094"/>
    </source>
</evidence>
<dbReference type="GO" id="GO:0016301">
    <property type="term" value="F:kinase activity"/>
    <property type="evidence" value="ECO:0007669"/>
    <property type="project" value="UniProtKB-KW"/>
</dbReference>
<reference evidence="10 11" key="1">
    <citation type="journal article" date="2019" name="Int. J. Syst. Evol. Microbiol.">
        <title>The Global Catalogue of Microorganisms (GCM) 10K type strain sequencing project: providing services to taxonomists for standard genome sequencing and annotation.</title>
        <authorList>
            <consortium name="The Broad Institute Genomics Platform"/>
            <consortium name="The Broad Institute Genome Sequencing Center for Infectious Disease"/>
            <person name="Wu L."/>
            <person name="Ma J."/>
        </authorList>
    </citation>
    <scope>NUCLEOTIDE SEQUENCE [LARGE SCALE GENOMIC DNA]</scope>
    <source>
        <strain evidence="10 11">JCM 14326</strain>
    </source>
</reference>
<evidence type="ECO:0000256" key="1">
    <source>
        <dbReference type="ARBA" id="ARBA00012513"/>
    </source>
</evidence>
<dbReference type="PANTHER" id="PTHR43289">
    <property type="entry name" value="MITOGEN-ACTIVATED PROTEIN KINASE KINASE KINASE 20-RELATED"/>
    <property type="match status" value="1"/>
</dbReference>
<evidence type="ECO:0000256" key="5">
    <source>
        <dbReference type="ARBA" id="ARBA00022777"/>
    </source>
</evidence>
<evidence type="ECO:0000256" key="2">
    <source>
        <dbReference type="ARBA" id="ARBA00022527"/>
    </source>
</evidence>
<comment type="caution">
    <text evidence="10">The sequence shown here is derived from an EMBL/GenBank/DDBJ whole genome shotgun (WGS) entry which is preliminary data.</text>
</comment>
<dbReference type="SMART" id="SM00220">
    <property type="entry name" value="S_TKc"/>
    <property type="match status" value="1"/>
</dbReference>
<dbReference type="InterPro" id="IPR011009">
    <property type="entry name" value="Kinase-like_dom_sf"/>
</dbReference>
<evidence type="ECO:0000313" key="10">
    <source>
        <dbReference type="EMBL" id="GAA1850080.1"/>
    </source>
</evidence>
<evidence type="ECO:0000259" key="9">
    <source>
        <dbReference type="PROSITE" id="PS50011"/>
    </source>
</evidence>
<dbReference type="PROSITE" id="PS00108">
    <property type="entry name" value="PROTEIN_KINASE_ST"/>
    <property type="match status" value="1"/>
</dbReference>
<feature type="region of interest" description="Disordered" evidence="8">
    <location>
        <begin position="311"/>
        <end position="359"/>
    </location>
</feature>
<feature type="binding site" evidence="7">
    <location>
        <position position="45"/>
    </location>
    <ligand>
        <name>ATP</name>
        <dbReference type="ChEBI" id="CHEBI:30616"/>
    </ligand>
</feature>
<dbReference type="PROSITE" id="PS00107">
    <property type="entry name" value="PROTEIN_KINASE_ATP"/>
    <property type="match status" value="1"/>
</dbReference>
<dbReference type="InterPro" id="IPR008271">
    <property type="entry name" value="Ser/Thr_kinase_AS"/>
</dbReference>
<dbReference type="PROSITE" id="PS50011">
    <property type="entry name" value="PROTEIN_KINASE_DOM"/>
    <property type="match status" value="1"/>
</dbReference>
<dbReference type="EC" id="2.7.11.1" evidence="1"/>
<dbReference type="EMBL" id="BAAANL010000001">
    <property type="protein sequence ID" value="GAA1850080.1"/>
    <property type="molecule type" value="Genomic_DNA"/>
</dbReference>
<evidence type="ECO:0000256" key="8">
    <source>
        <dbReference type="SAM" id="MobiDB-lite"/>
    </source>
</evidence>
<keyword evidence="2" id="KW-0723">Serine/threonine-protein kinase</keyword>
<keyword evidence="4 7" id="KW-0547">Nucleotide-binding</keyword>
<feature type="domain" description="Protein kinase" evidence="9">
    <location>
        <begin position="16"/>
        <end position="272"/>
    </location>
</feature>
<proteinExistence type="predicted"/>
<keyword evidence="6 7" id="KW-0067">ATP-binding</keyword>